<gene>
    <name evidence="2" type="ORF">N7U68_08860</name>
</gene>
<keyword evidence="3" id="KW-1185">Reference proteome</keyword>
<proteinExistence type="predicted"/>
<evidence type="ECO:0000313" key="2">
    <source>
        <dbReference type="EMBL" id="UXX84727.1"/>
    </source>
</evidence>
<evidence type="ECO:0000256" key="1">
    <source>
        <dbReference type="SAM" id="Phobius"/>
    </source>
</evidence>
<organism evidence="2 3">
    <name type="scientific">Roseovarius pelagicus</name>
    <dbReference type="NCBI Taxonomy" id="2980108"/>
    <lineage>
        <taxon>Bacteria</taxon>
        <taxon>Pseudomonadati</taxon>
        <taxon>Pseudomonadota</taxon>
        <taxon>Alphaproteobacteria</taxon>
        <taxon>Rhodobacterales</taxon>
        <taxon>Roseobacteraceae</taxon>
        <taxon>Roseovarius</taxon>
    </lineage>
</organism>
<feature type="transmembrane region" description="Helical" evidence="1">
    <location>
        <begin position="49"/>
        <end position="68"/>
    </location>
</feature>
<name>A0ABY6DF03_9RHOB</name>
<reference evidence="2" key="1">
    <citation type="submission" date="2022-10" db="EMBL/GenBank/DDBJ databases">
        <title>Roseovarius pelagicus sp. nov., isolated from Arctic seawater.</title>
        <authorList>
            <person name="Hong Y.W."/>
            <person name="Hwang C.Y."/>
        </authorList>
    </citation>
    <scope>NUCLEOTIDE SEQUENCE</scope>
    <source>
        <strain evidence="2">HL-MP18</strain>
    </source>
</reference>
<protein>
    <submittedName>
        <fullName evidence="2">Uncharacterized protein</fullName>
    </submittedName>
</protein>
<evidence type="ECO:0000313" key="3">
    <source>
        <dbReference type="Proteomes" id="UP001064087"/>
    </source>
</evidence>
<dbReference type="RefSeq" id="WP_165196300.1">
    <property type="nucleotide sequence ID" value="NZ_CP106738.1"/>
</dbReference>
<dbReference type="EMBL" id="CP106738">
    <property type="protein sequence ID" value="UXX84727.1"/>
    <property type="molecule type" value="Genomic_DNA"/>
</dbReference>
<accession>A0ABY6DF03</accession>
<dbReference type="Proteomes" id="UP001064087">
    <property type="component" value="Chromosome"/>
</dbReference>
<sequence length="114" mass="12597">MTYSQNGFSTRLRKVQRTHVRMARGYDSKVGADGLIVFRPKRRKMSFPLRGFVLMIMGVLLFKGLIMAQSGADAYAARIAVLEQGTVLEQAGAVLMYADPVTQAIATKAAPLFW</sequence>
<keyword evidence="1" id="KW-1133">Transmembrane helix</keyword>
<keyword evidence="1" id="KW-0812">Transmembrane</keyword>
<keyword evidence="1" id="KW-0472">Membrane</keyword>